<evidence type="ECO:0000313" key="1">
    <source>
        <dbReference type="EMBL" id="GBP49705.1"/>
    </source>
</evidence>
<dbReference type="AlphaFoldDB" id="A0A4C1WHX4"/>
<keyword evidence="2" id="KW-1185">Reference proteome</keyword>
<proteinExistence type="predicted"/>
<comment type="caution">
    <text evidence="1">The sequence shown here is derived from an EMBL/GenBank/DDBJ whole genome shotgun (WGS) entry which is preliminary data.</text>
</comment>
<dbReference type="Proteomes" id="UP000299102">
    <property type="component" value="Unassembled WGS sequence"/>
</dbReference>
<name>A0A4C1WHX4_EUMVA</name>
<gene>
    <name evidence="1" type="ORF">EVAR_33459_1</name>
</gene>
<organism evidence="1 2">
    <name type="scientific">Eumeta variegata</name>
    <name type="common">Bagworm moth</name>
    <name type="synonym">Eumeta japonica</name>
    <dbReference type="NCBI Taxonomy" id="151549"/>
    <lineage>
        <taxon>Eukaryota</taxon>
        <taxon>Metazoa</taxon>
        <taxon>Ecdysozoa</taxon>
        <taxon>Arthropoda</taxon>
        <taxon>Hexapoda</taxon>
        <taxon>Insecta</taxon>
        <taxon>Pterygota</taxon>
        <taxon>Neoptera</taxon>
        <taxon>Endopterygota</taxon>
        <taxon>Lepidoptera</taxon>
        <taxon>Glossata</taxon>
        <taxon>Ditrysia</taxon>
        <taxon>Tineoidea</taxon>
        <taxon>Psychidae</taxon>
        <taxon>Oiketicinae</taxon>
        <taxon>Eumeta</taxon>
    </lineage>
</organism>
<protein>
    <submittedName>
        <fullName evidence="1">Uncharacterized protein</fullName>
    </submittedName>
</protein>
<reference evidence="1 2" key="1">
    <citation type="journal article" date="2019" name="Commun. Biol.">
        <title>The bagworm genome reveals a unique fibroin gene that provides high tensile strength.</title>
        <authorList>
            <person name="Kono N."/>
            <person name="Nakamura H."/>
            <person name="Ohtoshi R."/>
            <person name="Tomita M."/>
            <person name="Numata K."/>
            <person name="Arakawa K."/>
        </authorList>
    </citation>
    <scope>NUCLEOTIDE SEQUENCE [LARGE SCALE GENOMIC DNA]</scope>
</reference>
<accession>A0A4C1WHX4</accession>
<evidence type="ECO:0000313" key="2">
    <source>
        <dbReference type="Proteomes" id="UP000299102"/>
    </source>
</evidence>
<sequence length="171" mass="19009">MGRLIRNKCNKAIEGDWISSPTPSPTAEQNLSCHVPEARFAARQRATSGTPLAMEAGRAFTKCVQFTPGVVLYSCQSNFRGAGSPLARTSLIYGRLQFIILAPIQDVSFDARLVPVFASLFVARARRFFRMNYSLTTETSLFSPANTERVIIISRRYRVFASALMESCTED</sequence>
<dbReference type="EMBL" id="BGZK01000551">
    <property type="protein sequence ID" value="GBP49705.1"/>
    <property type="molecule type" value="Genomic_DNA"/>
</dbReference>